<feature type="region of interest" description="Disordered" evidence="1">
    <location>
        <begin position="1"/>
        <end position="30"/>
    </location>
</feature>
<accession>A0ABM4BCT4</accession>
<protein>
    <submittedName>
        <fullName evidence="3">Uncharacterized protein LOC105849366 isoform X3</fullName>
    </submittedName>
</protein>
<evidence type="ECO:0000313" key="2">
    <source>
        <dbReference type="Proteomes" id="UP001652625"/>
    </source>
</evidence>
<organism evidence="2 3">
    <name type="scientific">Hydra vulgaris</name>
    <name type="common">Hydra</name>
    <name type="synonym">Hydra attenuata</name>
    <dbReference type="NCBI Taxonomy" id="6087"/>
    <lineage>
        <taxon>Eukaryota</taxon>
        <taxon>Metazoa</taxon>
        <taxon>Cnidaria</taxon>
        <taxon>Hydrozoa</taxon>
        <taxon>Hydroidolina</taxon>
        <taxon>Anthoathecata</taxon>
        <taxon>Aplanulata</taxon>
        <taxon>Hydridae</taxon>
        <taxon>Hydra</taxon>
    </lineage>
</organism>
<evidence type="ECO:0000256" key="1">
    <source>
        <dbReference type="SAM" id="MobiDB-lite"/>
    </source>
</evidence>
<proteinExistence type="predicted"/>
<reference evidence="2" key="1">
    <citation type="submission" date="2025-05" db="UniProtKB">
        <authorList>
            <consortium name="RefSeq"/>
        </authorList>
    </citation>
    <scope>NUCLEOTIDE SEQUENCE [LARGE SCALE GENOMIC DNA]</scope>
</reference>
<keyword evidence="2" id="KW-1185">Reference proteome</keyword>
<dbReference type="GeneID" id="105849366"/>
<dbReference type="Proteomes" id="UP001652625">
    <property type="component" value="Chromosome 02"/>
</dbReference>
<name>A0ABM4BCT4_HYDVU</name>
<sequence length="238" mass="27018">MESKSHKKTTSNKRLRSTNKNKKKRENLKKIKSIIQQENYNVLINGNYDDCEINLSQKIFDDSTDINLMKNIENSNKKNSGENDCEKNVKNKTDAEAKLHENVKQSIAQQNIDLFKQTTDFNDVSDTKNNTGCSQTAVQLTQEIISTYNFCNEVILNNTQIVNEKEIVENNGLDVSDSQLYGIEVEDYEESAKVAIEKIIKSENFGISVWADDSKLLADLTYINRLVINAGNALHGMK</sequence>
<gene>
    <name evidence="3" type="primary">LOC105849366</name>
</gene>
<evidence type="ECO:0000313" key="3">
    <source>
        <dbReference type="RefSeq" id="XP_065646752.1"/>
    </source>
</evidence>
<reference evidence="3" key="2">
    <citation type="submission" date="2025-08" db="UniProtKB">
        <authorList>
            <consortium name="RefSeq"/>
        </authorList>
    </citation>
    <scope>IDENTIFICATION</scope>
</reference>
<dbReference type="RefSeq" id="XP_065646752.1">
    <property type="nucleotide sequence ID" value="XM_065790680.1"/>
</dbReference>